<evidence type="ECO:0000313" key="3">
    <source>
        <dbReference type="Proteomes" id="UP001595548"/>
    </source>
</evidence>
<dbReference type="Pfam" id="PF07963">
    <property type="entry name" value="N_methyl"/>
    <property type="match status" value="1"/>
</dbReference>
<organism evidence="2 3">
    <name type="scientific">Gilvimarinus japonicus</name>
    <dbReference type="NCBI Taxonomy" id="1796469"/>
    <lineage>
        <taxon>Bacteria</taxon>
        <taxon>Pseudomonadati</taxon>
        <taxon>Pseudomonadota</taxon>
        <taxon>Gammaproteobacteria</taxon>
        <taxon>Cellvibrionales</taxon>
        <taxon>Cellvibrionaceae</taxon>
        <taxon>Gilvimarinus</taxon>
    </lineage>
</organism>
<evidence type="ECO:0000256" key="1">
    <source>
        <dbReference type="SAM" id="Phobius"/>
    </source>
</evidence>
<dbReference type="RefSeq" id="WP_382414398.1">
    <property type="nucleotide sequence ID" value="NZ_AP031500.1"/>
</dbReference>
<dbReference type="NCBIfam" id="TIGR02532">
    <property type="entry name" value="IV_pilin_GFxxxE"/>
    <property type="match status" value="1"/>
</dbReference>
<evidence type="ECO:0000313" key="2">
    <source>
        <dbReference type="EMBL" id="MFC3154247.1"/>
    </source>
</evidence>
<keyword evidence="1" id="KW-0472">Membrane</keyword>
<dbReference type="InterPro" id="IPR012902">
    <property type="entry name" value="N_methyl_site"/>
</dbReference>
<dbReference type="PROSITE" id="PS00409">
    <property type="entry name" value="PROKAR_NTER_METHYL"/>
    <property type="match status" value="1"/>
</dbReference>
<sequence length="153" mass="16198">MHHPKGFTLIELIAVILLLGVLAAVAVPRFIDLKKASLQATMESMTGAMKSAATMIYAKSEVEGVADLASSSVDIDGTSVATVYGYPSGTAAGIDKMMNAGGWQKRPSIYSGAWVYWHGVIQEDAGDAQCYLRYRQPTGPNLAPVVDVQTSGC</sequence>
<comment type="caution">
    <text evidence="2">The sequence shown here is derived from an EMBL/GenBank/DDBJ whole genome shotgun (WGS) entry which is preliminary data.</text>
</comment>
<dbReference type="Proteomes" id="UP001595548">
    <property type="component" value="Unassembled WGS sequence"/>
</dbReference>
<accession>A0ABV7HKP3</accession>
<gene>
    <name evidence="2" type="ORF">ACFOEB_03460</name>
</gene>
<dbReference type="InterPro" id="IPR045584">
    <property type="entry name" value="Pilin-like"/>
</dbReference>
<feature type="transmembrane region" description="Helical" evidence="1">
    <location>
        <begin position="6"/>
        <end position="27"/>
    </location>
</feature>
<dbReference type="SUPFAM" id="SSF54523">
    <property type="entry name" value="Pili subunits"/>
    <property type="match status" value="1"/>
</dbReference>
<reference evidence="3" key="1">
    <citation type="journal article" date="2019" name="Int. J. Syst. Evol. Microbiol.">
        <title>The Global Catalogue of Microorganisms (GCM) 10K type strain sequencing project: providing services to taxonomists for standard genome sequencing and annotation.</title>
        <authorList>
            <consortium name="The Broad Institute Genomics Platform"/>
            <consortium name="The Broad Institute Genome Sequencing Center for Infectious Disease"/>
            <person name="Wu L."/>
            <person name="Ma J."/>
        </authorList>
    </citation>
    <scope>NUCLEOTIDE SEQUENCE [LARGE SCALE GENOMIC DNA]</scope>
    <source>
        <strain evidence="3">KCTC 52141</strain>
    </source>
</reference>
<dbReference type="Gene3D" id="3.30.700.10">
    <property type="entry name" value="Glycoprotein, Type 4 Pilin"/>
    <property type="match status" value="1"/>
</dbReference>
<proteinExistence type="predicted"/>
<keyword evidence="3" id="KW-1185">Reference proteome</keyword>
<keyword evidence="1" id="KW-0812">Transmembrane</keyword>
<protein>
    <submittedName>
        <fullName evidence="2">Type II secretion system protein</fullName>
    </submittedName>
</protein>
<dbReference type="EMBL" id="JBHRTL010000004">
    <property type="protein sequence ID" value="MFC3154247.1"/>
    <property type="molecule type" value="Genomic_DNA"/>
</dbReference>
<keyword evidence="1" id="KW-1133">Transmembrane helix</keyword>
<name>A0ABV7HKP3_9GAMM</name>